<comment type="caution">
    <text evidence="1">The sequence shown here is derived from an EMBL/GenBank/DDBJ whole genome shotgun (WGS) entry which is preliminary data.</text>
</comment>
<reference evidence="1 2" key="1">
    <citation type="journal article" date="2020" name="Phytopathology">
        <title>Genome Sequence Resources of Colletotrichum truncatum, C. plurivorum, C. musicola, and C. sojae: Four Species Pathogenic to Soybean (Glycine max).</title>
        <authorList>
            <person name="Rogerio F."/>
            <person name="Boufleur T.R."/>
            <person name="Ciampi-Guillardi M."/>
            <person name="Sukno S.A."/>
            <person name="Thon M.R."/>
            <person name="Massola Junior N.S."/>
            <person name="Baroncelli R."/>
        </authorList>
    </citation>
    <scope>NUCLEOTIDE SEQUENCE [LARGE SCALE GENOMIC DNA]</scope>
    <source>
        <strain evidence="1 2">CMES1059</strain>
    </source>
</reference>
<name>A0ACC3YBH4_COLTU</name>
<evidence type="ECO:0000313" key="1">
    <source>
        <dbReference type="EMBL" id="KAL0929220.1"/>
    </source>
</evidence>
<protein>
    <submittedName>
        <fullName evidence="1">Uncharacterized protein</fullName>
    </submittedName>
</protein>
<accession>A0ACC3YBH4</accession>
<organism evidence="1 2">
    <name type="scientific">Colletotrichum truncatum</name>
    <name type="common">Anthracnose fungus</name>
    <name type="synonym">Colletotrichum capsici</name>
    <dbReference type="NCBI Taxonomy" id="5467"/>
    <lineage>
        <taxon>Eukaryota</taxon>
        <taxon>Fungi</taxon>
        <taxon>Dikarya</taxon>
        <taxon>Ascomycota</taxon>
        <taxon>Pezizomycotina</taxon>
        <taxon>Sordariomycetes</taxon>
        <taxon>Hypocreomycetidae</taxon>
        <taxon>Glomerellales</taxon>
        <taxon>Glomerellaceae</taxon>
        <taxon>Colletotrichum</taxon>
        <taxon>Colletotrichum truncatum species complex</taxon>
    </lineage>
</organism>
<gene>
    <name evidence="1" type="ORF">CTRU02_215830</name>
</gene>
<proteinExistence type="predicted"/>
<dbReference type="Proteomes" id="UP000805649">
    <property type="component" value="Unassembled WGS sequence"/>
</dbReference>
<keyword evidence="2" id="KW-1185">Reference proteome</keyword>
<sequence>MGTGKPDLAAYWPKPELNLPSPWSLPLTMLATGKMVAVESLSRDSQIFRYQNWSGQIQIPIHTPEWLTNVFPNILDNLHAGALSLDLSRFHLGGSLTTEDWEDQWFTIICDPHFSYVPCGLSGEDEVEYKRLAWIQDDALTPISDRTCADLSPRFPITPPFVTFNGFVDTQKFPLADDPSVGLDEITRNSSAVFRVWSRFTSTEAAYTPKTGWYANYVYAMLPKCKAHMKKKCEDYRVETTPFRKHGKKAYITGYFHGFCNKNTVFTSDYPYNPLEFVPLIEIIKVDWAAGEPRQTAASRDPFSTPSKGDMTERTKGKFKFDPLAQMSADAKVPGPLFNNGSQASDAIVDNDDPFSVNGLRDVAPINIKRSGEVETIEDSSDGASPTKRPKRGSLRGRK</sequence>
<dbReference type="EMBL" id="VUJX02000022">
    <property type="protein sequence ID" value="KAL0929220.1"/>
    <property type="molecule type" value="Genomic_DNA"/>
</dbReference>
<evidence type="ECO:0000313" key="2">
    <source>
        <dbReference type="Proteomes" id="UP000805649"/>
    </source>
</evidence>